<organism evidence="2 3">
    <name type="scientific">Aeromicrobium erythreum</name>
    <dbReference type="NCBI Taxonomy" id="2041"/>
    <lineage>
        <taxon>Bacteria</taxon>
        <taxon>Bacillati</taxon>
        <taxon>Actinomycetota</taxon>
        <taxon>Actinomycetes</taxon>
        <taxon>Propionibacteriales</taxon>
        <taxon>Nocardioidaceae</taxon>
        <taxon>Aeromicrobium</taxon>
    </lineage>
</organism>
<dbReference type="InterPro" id="IPR001753">
    <property type="entry name" value="Enoyl-CoA_hydra/iso"/>
</dbReference>
<dbReference type="NCBIfam" id="NF004525">
    <property type="entry name" value="PRK05870.1"/>
    <property type="match status" value="1"/>
</dbReference>
<dbReference type="OrthoDB" id="8452484at2"/>
<dbReference type="PANTHER" id="PTHR43459:SF1">
    <property type="entry name" value="EG:BACN32G11.4 PROTEIN"/>
    <property type="match status" value="1"/>
</dbReference>
<dbReference type="AlphaFoldDB" id="A0A0U3SXT1"/>
<dbReference type="PATRIC" id="fig|2041.4.peg.140"/>
<proteinExistence type="inferred from homology"/>
<dbReference type="EMBL" id="CP011502">
    <property type="protein sequence ID" value="ALX03320.1"/>
    <property type="molecule type" value="Genomic_DNA"/>
</dbReference>
<dbReference type="Gene3D" id="3.90.226.10">
    <property type="entry name" value="2-enoyl-CoA Hydratase, Chain A, domain 1"/>
    <property type="match status" value="1"/>
</dbReference>
<comment type="similarity">
    <text evidence="1">Belongs to the enoyl-CoA hydratase/isomerase family.</text>
</comment>
<dbReference type="InterPro" id="IPR018376">
    <property type="entry name" value="Enoyl-CoA_hyd/isom_CS"/>
</dbReference>
<dbReference type="RefSeq" id="WP_067853280.1">
    <property type="nucleotide sequence ID" value="NZ_CP011502.1"/>
</dbReference>
<reference evidence="2 3" key="1">
    <citation type="journal article" date="1991" name="Int. J. Syst. Bacteriol.">
        <title>Description of the erythromycin-producing bacterium Arthrobacter sp. strain NRRL B-3381 as Aeromicrobium erythreum gen. nov., sp. nov.</title>
        <authorList>
            <person name="Miller E.S."/>
            <person name="Woese C.R."/>
            <person name="Brenner S."/>
        </authorList>
    </citation>
    <scope>NUCLEOTIDE SEQUENCE [LARGE SCALE GENOMIC DNA]</scope>
    <source>
        <strain evidence="2 3">AR18</strain>
    </source>
</reference>
<evidence type="ECO:0000256" key="1">
    <source>
        <dbReference type="RuleBase" id="RU003707"/>
    </source>
</evidence>
<gene>
    <name evidence="2" type="ORF">AERYTH_00690</name>
</gene>
<dbReference type="SUPFAM" id="SSF52096">
    <property type="entry name" value="ClpP/crotonase"/>
    <property type="match status" value="1"/>
</dbReference>
<dbReference type="Pfam" id="PF00378">
    <property type="entry name" value="ECH_1"/>
    <property type="match status" value="1"/>
</dbReference>
<evidence type="ECO:0000313" key="3">
    <source>
        <dbReference type="Proteomes" id="UP000067689"/>
    </source>
</evidence>
<dbReference type="PROSITE" id="PS00166">
    <property type="entry name" value="ENOYL_COA_HYDRATASE"/>
    <property type="match status" value="1"/>
</dbReference>
<protein>
    <submittedName>
        <fullName evidence="2">Enoyl-CoA hydratase</fullName>
    </submittedName>
</protein>
<keyword evidence="3" id="KW-1185">Reference proteome</keyword>
<evidence type="ECO:0000313" key="2">
    <source>
        <dbReference type="EMBL" id="ALX03320.1"/>
    </source>
</evidence>
<dbReference type="PANTHER" id="PTHR43459">
    <property type="entry name" value="ENOYL-COA HYDRATASE"/>
    <property type="match status" value="1"/>
</dbReference>
<dbReference type="GO" id="GO:0003824">
    <property type="term" value="F:catalytic activity"/>
    <property type="evidence" value="ECO:0007669"/>
    <property type="project" value="InterPro"/>
</dbReference>
<dbReference type="STRING" id="2041.AERYTH_00690"/>
<dbReference type="CDD" id="cd06558">
    <property type="entry name" value="crotonase-like"/>
    <property type="match status" value="1"/>
</dbReference>
<name>A0A0U3SXT1_9ACTN</name>
<dbReference type="InterPro" id="IPR029045">
    <property type="entry name" value="ClpP/crotonase-like_dom_sf"/>
</dbReference>
<accession>A0A0U3SXT1</accession>
<dbReference type="Proteomes" id="UP000067689">
    <property type="component" value="Chromosome"/>
</dbReference>
<sequence length="250" mass="26565">MSFVLLQSDGPLRTITLNDPERLNALDWPLLDELRDAVATVAADEHARALLVTGAGRAFCSGANVTNLFGDRTRPVDELREHLMKVYASFLPIRDLAIPTIAAVHGPAVGAGLNIALACDVIVAGPRAGFGPTFTQIGLHPGGGCTWMLTQRIGSANTAAALYASDVITADDALRLGIAQEIADDAQTRARDVALGWCERNPTLMAHVKQSLRVAATSDAATSLDVEAQFQAESLSSPEFERFAARFAKD</sequence>
<dbReference type="KEGG" id="aer:AERYTH_00690"/>